<keyword evidence="4" id="KW-1185">Reference proteome</keyword>
<accession>A0ABT8AQM6</accession>
<comment type="caution">
    <text evidence="3">The sequence shown here is derived from an EMBL/GenBank/DDBJ whole genome shotgun (WGS) entry which is preliminary data.</text>
</comment>
<evidence type="ECO:0000259" key="2">
    <source>
        <dbReference type="Pfam" id="PF01757"/>
    </source>
</evidence>
<gene>
    <name evidence="3" type="ORF">QWZ18_14845</name>
</gene>
<feature type="transmembrane region" description="Helical" evidence="1">
    <location>
        <begin position="335"/>
        <end position="358"/>
    </location>
</feature>
<dbReference type="PANTHER" id="PTHR23028">
    <property type="entry name" value="ACETYLTRANSFERASE"/>
    <property type="match status" value="1"/>
</dbReference>
<keyword evidence="3" id="KW-0808">Transferase</keyword>
<keyword evidence="1" id="KW-1133">Transmembrane helix</keyword>
<feature type="transmembrane region" description="Helical" evidence="1">
    <location>
        <begin position="12"/>
        <end position="32"/>
    </location>
</feature>
<dbReference type="Proteomes" id="UP001244297">
    <property type="component" value="Unassembled WGS sequence"/>
</dbReference>
<evidence type="ECO:0000313" key="3">
    <source>
        <dbReference type="EMBL" id="MDN3571900.1"/>
    </source>
</evidence>
<feature type="domain" description="Acyltransferase 3" evidence="2">
    <location>
        <begin position="12"/>
        <end position="312"/>
    </location>
</feature>
<feature type="transmembrane region" description="Helical" evidence="1">
    <location>
        <begin position="201"/>
        <end position="219"/>
    </location>
</feature>
<feature type="transmembrane region" description="Helical" evidence="1">
    <location>
        <begin position="44"/>
        <end position="64"/>
    </location>
</feature>
<dbReference type="GO" id="GO:0016746">
    <property type="term" value="F:acyltransferase activity"/>
    <property type="evidence" value="ECO:0007669"/>
    <property type="project" value="UniProtKB-KW"/>
</dbReference>
<feature type="transmembrane region" description="Helical" evidence="1">
    <location>
        <begin position="116"/>
        <end position="137"/>
    </location>
</feature>
<dbReference type="EC" id="2.3.-.-" evidence="3"/>
<feature type="transmembrane region" description="Helical" evidence="1">
    <location>
        <begin position="84"/>
        <end position="104"/>
    </location>
</feature>
<proteinExistence type="predicted"/>
<evidence type="ECO:0000313" key="4">
    <source>
        <dbReference type="Proteomes" id="UP001244297"/>
    </source>
</evidence>
<feature type="transmembrane region" description="Helical" evidence="1">
    <location>
        <begin position="149"/>
        <end position="168"/>
    </location>
</feature>
<keyword evidence="1" id="KW-0812">Transmembrane</keyword>
<reference evidence="4" key="1">
    <citation type="journal article" date="2019" name="Int. J. Syst. Evol. Microbiol.">
        <title>The Global Catalogue of Microorganisms (GCM) 10K type strain sequencing project: providing services to taxonomists for standard genome sequencing and annotation.</title>
        <authorList>
            <consortium name="The Broad Institute Genomics Platform"/>
            <consortium name="The Broad Institute Genome Sequencing Center for Infectious Disease"/>
            <person name="Wu L."/>
            <person name="Ma J."/>
        </authorList>
    </citation>
    <scope>NUCLEOTIDE SEQUENCE [LARGE SCALE GENOMIC DNA]</scope>
    <source>
        <strain evidence="4">CECT 7806</strain>
    </source>
</reference>
<dbReference type="EMBL" id="JAUFPT010000053">
    <property type="protein sequence ID" value="MDN3571900.1"/>
    <property type="molecule type" value="Genomic_DNA"/>
</dbReference>
<sequence length="410" mass="43889">MLPGYAPAGRWVALDAMRGLAALLVVLYHLRWNWHGYGLLPIRHGFYAVDFFFVLSGFVMAATYGGMRTPGDLVRFTIKRAGRLLPLHFAVLAAFVALELTFALADRAGFPSGRPVFSGFTAVAPLLAQATMTFGLIPGLDWLWNHPCWSIAVEFWTYMLFGLTVLALRRGRLVLWAALSGLGFAAVVLSSEGLAATSGPAIFRCLLSFFLGTLVHAAYQRLRNSGATLGTRTQIAAMALALTVVSFPSASAASLVIPFAFAGMVLCLAFDEGGLAQVLSTRTLGRLGELSFSIYLVHVPVWFAVEGLLRLGVGVGQTWLLPDAGAAIPVMVSPLGSALAADALAAAYVGLVLAVSAWTHRRIEGPTRDWSRHVAERIDWTASDEAVPAGLKPALLLSRLTAVLPLRATR</sequence>
<dbReference type="Pfam" id="PF01757">
    <property type="entry name" value="Acyl_transf_3"/>
    <property type="match status" value="1"/>
</dbReference>
<dbReference type="InterPro" id="IPR050879">
    <property type="entry name" value="Acyltransferase_3"/>
</dbReference>
<organism evidence="3 4">
    <name type="scientific">Methylobacterium longum</name>
    <dbReference type="NCBI Taxonomy" id="767694"/>
    <lineage>
        <taxon>Bacteria</taxon>
        <taxon>Pseudomonadati</taxon>
        <taxon>Pseudomonadota</taxon>
        <taxon>Alphaproteobacteria</taxon>
        <taxon>Hyphomicrobiales</taxon>
        <taxon>Methylobacteriaceae</taxon>
        <taxon>Methylobacterium</taxon>
    </lineage>
</organism>
<protein>
    <submittedName>
        <fullName evidence="3">Acyltransferase</fullName>
        <ecNumber evidence="3">2.3.-.-</ecNumber>
    </submittedName>
</protein>
<name>A0ABT8AQM6_9HYPH</name>
<evidence type="ECO:0000256" key="1">
    <source>
        <dbReference type="SAM" id="Phobius"/>
    </source>
</evidence>
<dbReference type="RefSeq" id="WP_290355919.1">
    <property type="nucleotide sequence ID" value="NZ_JAUFPT010000053.1"/>
</dbReference>
<feature type="transmembrane region" description="Helical" evidence="1">
    <location>
        <begin position="173"/>
        <end position="195"/>
    </location>
</feature>
<dbReference type="InterPro" id="IPR002656">
    <property type="entry name" value="Acyl_transf_3_dom"/>
</dbReference>
<dbReference type="PANTHER" id="PTHR23028:SF131">
    <property type="entry name" value="BLR2367 PROTEIN"/>
    <property type="match status" value="1"/>
</dbReference>
<keyword evidence="3" id="KW-0012">Acyltransferase</keyword>
<keyword evidence="1" id="KW-0472">Membrane</keyword>